<proteinExistence type="predicted"/>
<organism evidence="4">
    <name type="scientific">Noccaea caerulescens</name>
    <name type="common">Alpine penny-cress</name>
    <name type="synonym">Thlaspi caerulescens</name>
    <dbReference type="NCBI Taxonomy" id="107243"/>
    <lineage>
        <taxon>Eukaryota</taxon>
        <taxon>Viridiplantae</taxon>
        <taxon>Streptophyta</taxon>
        <taxon>Embryophyta</taxon>
        <taxon>Tracheophyta</taxon>
        <taxon>Spermatophyta</taxon>
        <taxon>Magnoliopsida</taxon>
        <taxon>eudicotyledons</taxon>
        <taxon>Gunneridae</taxon>
        <taxon>Pentapetalae</taxon>
        <taxon>rosids</taxon>
        <taxon>malvids</taxon>
        <taxon>Brassicales</taxon>
        <taxon>Brassicaceae</taxon>
        <taxon>Coluteocarpeae</taxon>
        <taxon>Noccaea</taxon>
    </lineage>
</organism>
<evidence type="ECO:0000256" key="2">
    <source>
        <dbReference type="ARBA" id="ARBA00022737"/>
    </source>
</evidence>
<name>A0A1J3G698_NOCCA</name>
<dbReference type="AlphaFoldDB" id="A0A1J3G698"/>
<accession>A0A1J3G698</accession>
<reference evidence="4" key="1">
    <citation type="submission" date="2016-07" db="EMBL/GenBank/DDBJ databases">
        <title>De novo transcriptome assembly of four accessions of the metal hyperaccumulator plant Noccaea caerulescens.</title>
        <authorList>
            <person name="Blande D."/>
            <person name="Halimaa P."/>
            <person name="Tervahauta A.I."/>
            <person name="Aarts M.G."/>
            <person name="Karenlampi S.O."/>
        </authorList>
    </citation>
    <scope>NUCLEOTIDE SEQUENCE</scope>
</reference>
<dbReference type="EMBL" id="GEVK01001071">
    <property type="protein sequence ID" value="JAU51761.1"/>
    <property type="molecule type" value="Transcribed_RNA"/>
</dbReference>
<dbReference type="InterPro" id="IPR032675">
    <property type="entry name" value="LRR_dom_sf"/>
</dbReference>
<evidence type="ECO:0000313" key="4">
    <source>
        <dbReference type="EMBL" id="JAU51761.1"/>
    </source>
</evidence>
<sequence length="79" mass="8933">MKGCVGCVESERMGLLQLKSYLNSLLSPKEDESILDSWSDENPKSDCCNWERVNCSDSIGGDRSKFSLYIQLQVYSKSM</sequence>
<dbReference type="Gene3D" id="3.80.10.10">
    <property type="entry name" value="Ribonuclease Inhibitor"/>
    <property type="match status" value="1"/>
</dbReference>
<evidence type="ECO:0000256" key="1">
    <source>
        <dbReference type="ARBA" id="ARBA00022614"/>
    </source>
</evidence>
<keyword evidence="1" id="KW-0433">Leucine-rich repeat</keyword>
<protein>
    <recommendedName>
        <fullName evidence="3">Leucine-rich repeat-containing N-terminal plant-type domain-containing protein</fullName>
    </recommendedName>
</protein>
<evidence type="ECO:0000259" key="3">
    <source>
        <dbReference type="Pfam" id="PF08263"/>
    </source>
</evidence>
<gene>
    <name evidence="4" type="ORF">LC_TR1890_c0_g1_i1_g.6352</name>
</gene>
<keyword evidence="2" id="KW-0677">Repeat</keyword>
<feature type="domain" description="Leucine-rich repeat-containing N-terminal plant-type" evidence="3">
    <location>
        <begin position="10"/>
        <end position="56"/>
    </location>
</feature>
<dbReference type="Pfam" id="PF08263">
    <property type="entry name" value="LRRNT_2"/>
    <property type="match status" value="1"/>
</dbReference>
<dbReference type="InterPro" id="IPR013210">
    <property type="entry name" value="LRR_N_plant-typ"/>
</dbReference>